<feature type="compositionally biased region" description="Low complexity" evidence="18">
    <location>
        <begin position="1013"/>
        <end position="1025"/>
    </location>
</feature>
<comment type="pathway">
    <text evidence="14">Cofactor biosynthesis; tocopherol biosynthesis.</text>
</comment>
<dbReference type="InParanoid" id="A0A2K3DUK5"/>
<evidence type="ECO:0000256" key="3">
    <source>
        <dbReference type="ARBA" id="ARBA00022528"/>
    </source>
</evidence>
<dbReference type="GO" id="GO:0008270">
    <property type="term" value="F:zinc ion binding"/>
    <property type="evidence" value="ECO:0007669"/>
    <property type="project" value="UniProtKB-KW"/>
</dbReference>
<keyword evidence="7" id="KW-0479">Metal-binding</keyword>
<evidence type="ECO:0000256" key="6">
    <source>
        <dbReference type="ARBA" id="ARBA00022692"/>
    </source>
</evidence>
<feature type="compositionally biased region" description="Polar residues" evidence="18">
    <location>
        <begin position="658"/>
        <end position="677"/>
    </location>
</feature>
<dbReference type="KEGG" id="cre:CHLRE_04g225150v5"/>
<feature type="compositionally biased region" description="Low complexity" evidence="18">
    <location>
        <begin position="359"/>
        <end position="369"/>
    </location>
</feature>
<feature type="region of interest" description="Disordered" evidence="18">
    <location>
        <begin position="994"/>
        <end position="1028"/>
    </location>
</feature>
<organism evidence="21 22">
    <name type="scientific">Chlamydomonas reinhardtii</name>
    <name type="common">Chlamydomonas smithii</name>
    <dbReference type="NCBI Taxonomy" id="3055"/>
    <lineage>
        <taxon>Eukaryota</taxon>
        <taxon>Viridiplantae</taxon>
        <taxon>Chlorophyta</taxon>
        <taxon>core chlorophytes</taxon>
        <taxon>Chlorophyceae</taxon>
        <taxon>CS clade</taxon>
        <taxon>Chlamydomonadales</taxon>
        <taxon>Chlamydomonadaceae</taxon>
        <taxon>Chlamydomonas</taxon>
    </lineage>
</organism>
<feature type="region of interest" description="Disordered" evidence="18">
    <location>
        <begin position="39"/>
        <end position="84"/>
    </location>
</feature>
<feature type="region of interest" description="Disordered" evidence="18">
    <location>
        <begin position="904"/>
        <end position="930"/>
    </location>
</feature>
<evidence type="ECO:0000256" key="4">
    <source>
        <dbReference type="ARBA" id="ARBA00022640"/>
    </source>
</evidence>
<evidence type="ECO:0000259" key="20">
    <source>
        <dbReference type="PROSITE" id="PS50865"/>
    </source>
</evidence>
<keyword evidence="11" id="KW-0809">Transit peptide</keyword>
<keyword evidence="4" id="KW-0934">Plastid</keyword>
<evidence type="ECO:0000256" key="18">
    <source>
        <dbReference type="SAM" id="MobiDB-lite"/>
    </source>
</evidence>
<dbReference type="PANTHER" id="PTHR32523:SF8">
    <property type="entry name" value="DOLICHOL KINASE"/>
    <property type="match status" value="1"/>
</dbReference>
<evidence type="ECO:0000313" key="22">
    <source>
        <dbReference type="Proteomes" id="UP000006906"/>
    </source>
</evidence>
<evidence type="ECO:0000256" key="10">
    <source>
        <dbReference type="ARBA" id="ARBA00022833"/>
    </source>
</evidence>
<evidence type="ECO:0000256" key="13">
    <source>
        <dbReference type="ARBA" id="ARBA00023136"/>
    </source>
</evidence>
<evidence type="ECO:0000256" key="12">
    <source>
        <dbReference type="ARBA" id="ARBA00022989"/>
    </source>
</evidence>
<dbReference type="InterPro" id="IPR039606">
    <property type="entry name" value="Phytol/farnesol_kinase"/>
</dbReference>
<keyword evidence="19" id="KW-0732">Signal</keyword>
<feature type="compositionally biased region" description="Low complexity" evidence="18">
    <location>
        <begin position="187"/>
        <end position="204"/>
    </location>
</feature>
<evidence type="ECO:0000256" key="19">
    <source>
        <dbReference type="SAM" id="SignalP"/>
    </source>
</evidence>
<keyword evidence="10" id="KW-0862">Zinc</keyword>
<evidence type="ECO:0000256" key="1">
    <source>
        <dbReference type="ARBA" id="ARBA00004508"/>
    </source>
</evidence>
<evidence type="ECO:0000256" key="5">
    <source>
        <dbReference type="ARBA" id="ARBA00022679"/>
    </source>
</evidence>
<evidence type="ECO:0000256" key="14">
    <source>
        <dbReference type="ARBA" id="ARBA00024015"/>
    </source>
</evidence>
<feature type="region of interest" description="Disordered" evidence="18">
    <location>
        <begin position="187"/>
        <end position="211"/>
    </location>
</feature>
<comment type="catalytic activity">
    <reaction evidence="16">
        <text>phytol + CTP = phytyl phosphate + CDP + H(+)</text>
        <dbReference type="Rhea" id="RHEA:38055"/>
        <dbReference type="ChEBI" id="CHEBI:15378"/>
        <dbReference type="ChEBI" id="CHEBI:17327"/>
        <dbReference type="ChEBI" id="CHEBI:37563"/>
        <dbReference type="ChEBI" id="CHEBI:58069"/>
        <dbReference type="ChEBI" id="CHEBI:75483"/>
        <dbReference type="EC" id="2.7.1.182"/>
    </reaction>
</comment>
<evidence type="ECO:0000313" key="21">
    <source>
        <dbReference type="EMBL" id="PNW84204.1"/>
    </source>
</evidence>
<comment type="subcellular location">
    <subcellularLocation>
        <location evidence="1">Plastid</location>
        <location evidence="1">Chloroplast membrane</location>
        <topology evidence="1">Multi-pass membrane protein</topology>
    </subcellularLocation>
</comment>
<dbReference type="GO" id="GO:0010276">
    <property type="term" value="F:phytol kinase activity"/>
    <property type="evidence" value="ECO:0007669"/>
    <property type="project" value="UniProtKB-EC"/>
</dbReference>
<proteinExistence type="inferred from homology"/>
<name>A0A2K3DUK5_CHLRE</name>
<dbReference type="GeneID" id="5717901"/>
<feature type="domain" description="MYND-type" evidence="20">
    <location>
        <begin position="1357"/>
        <end position="1402"/>
    </location>
</feature>
<evidence type="ECO:0000256" key="11">
    <source>
        <dbReference type="ARBA" id="ARBA00022946"/>
    </source>
</evidence>
<dbReference type="EC" id="2.7.1.182" evidence="15"/>
<sequence>MFPAPERLVALALVRGDFLALLARAFACTCVSDGEGQWTGAAGGRAPPGSRSKANCSTSGGSGNAGSAPDGGSGGSGDSSSGGGSAPAALAAPCTALLHLLRDLAWLVKHNAIPELRAEVMAAVAASGALEQAAAALLRLTARLNAGAPASSTAADGGGTGCAGSEDGSSVSFADVFADVCNAAAGSSSSCSSSQPADSGTGPLAAGGGGGPPGATDAAAVAAVQAAASAVYASEGWITWLWRQQQACVEEVCTCVTCMLEVAHSLIEMCASWHRFAISEDMLPGVEGRRAQLEKVAQVVCGPAVQLLLLACADPHGTAAAATAVTGSSSTARHPAAGPLTEQQLQPLQQPSTAPVLPQEQQQWQAAGAEARRRLRMRWPEAQRSATTDSQGTLPTVDMAVCGVALVFQLTLSPGRGVLPVAQPPPGLLNPPYHRLPPPAHPRYLSPYSSSAVHVFDLIAAAASSSLGVGGARAGRDAAASGGSGAAAAGSMSGGAGADDKARAWHCAPDRLCLALQLMLRLLPELQLRQAAARLPGLWRLLVAVLLHAAATRSTLFVEHESLDVLSDAGVLLRLRVCAATDGAPPLAAADEPNQGRQDHHGEQGQQQEEHPKQQLQGQQGPGQGPGQGQAEQDVALDEANAPDEASVGDSNGGHNVGGCTSSLPGTSRSCSVSLNSSDYDEDLQTMQAQTDQPRQQQPAAAAAAADCSYSLRCALDAGLLPALEQLVRSAVGGWSTAAGATGTRLAAVAAAAGPAAATGPGGSPQLQPQLQPQGLHQRLAMGRVTMATHAVGSLLLTSGVFPAVLAHGCPMQVVPLLSTMAGVLRCLTAGDGRGGGTGGIGGSGTGGGSLGGLQLVRPPRPGFLVRTNFDGTVPAAYLWFLLMASLSRQLTAVMGAAAAARQRQSEELRNRHHHSSRNPGRSSGGAAEVDSASQLDAIICGWLRPVRIERAWLEEAGGAPASGSAPAMQQADMRCLMLQTWLPALVEAMPLLPDPTLDPGPTTSTAHGIRASTASSSSGKSSSSNPIGLSTEDQVELLGELVAQLLQVHYAYRWACEQLDNALAELSELEAEALPEELEELALLKEYTVTVEASRDSMRPIIGLRRSFHLCVNIIRLLHAASTAANTGIGTGGAAGMAAGAAGTAGPVAGAAATQGQAFRAEADVPCQHSAIEVVAEALLDLLEADVAVRVRMPRHLEHALWLPFMMMPAHAVATLERWGLQKLKRLLLHEFVLPGPDGHWCLSTIPATAPRPISDAEIAAATESMPLIVAIVEQKVDKAALWAEAGRFNQRLLLPAHQTTAQLLHMAAMPWAVRWLGAAAAADAVAGLEPPPAGAMGPQGVTPRASRVCANTACCNMDGVSALLQPGGRSKTCVRCSQVTYCCGACQLADWQEGGHNSVCRLLQQLPKDSRW</sequence>
<keyword evidence="5" id="KW-0808">Transferase</keyword>
<dbReference type="Proteomes" id="UP000006906">
    <property type="component" value="Chromosome 4"/>
</dbReference>
<keyword evidence="13" id="KW-0472">Membrane</keyword>
<keyword evidence="12" id="KW-1133">Transmembrane helix</keyword>
<keyword evidence="3" id="KW-0150">Chloroplast</keyword>
<dbReference type="PANTHER" id="PTHR32523">
    <property type="entry name" value="PHYTOL KINASE 1, CHLOROPLASTIC"/>
    <property type="match status" value="1"/>
</dbReference>
<keyword evidence="6" id="KW-0812">Transmembrane</keyword>
<evidence type="ECO:0000256" key="16">
    <source>
        <dbReference type="ARBA" id="ARBA00048889"/>
    </source>
</evidence>
<feature type="compositionally biased region" description="Gly residues" evidence="18">
    <location>
        <begin position="60"/>
        <end position="84"/>
    </location>
</feature>
<feature type="compositionally biased region" description="Basic and acidic residues" evidence="18">
    <location>
        <begin position="597"/>
        <end position="613"/>
    </location>
</feature>
<evidence type="ECO:0000256" key="8">
    <source>
        <dbReference type="ARBA" id="ARBA00022771"/>
    </source>
</evidence>
<evidence type="ECO:0000256" key="15">
    <source>
        <dbReference type="ARBA" id="ARBA00039024"/>
    </source>
</evidence>
<reference evidence="21 22" key="1">
    <citation type="journal article" date="2007" name="Science">
        <title>The Chlamydomonas genome reveals the evolution of key animal and plant functions.</title>
        <authorList>
            <person name="Merchant S.S."/>
            <person name="Prochnik S.E."/>
            <person name="Vallon O."/>
            <person name="Harris E.H."/>
            <person name="Karpowicz S.J."/>
            <person name="Witman G.B."/>
            <person name="Terry A."/>
            <person name="Salamov A."/>
            <person name="Fritz-Laylin L.K."/>
            <person name="Marechal-Drouard L."/>
            <person name="Marshall W.F."/>
            <person name="Qu L.H."/>
            <person name="Nelson D.R."/>
            <person name="Sanderfoot A.A."/>
            <person name="Spalding M.H."/>
            <person name="Kapitonov V.V."/>
            <person name="Ren Q."/>
            <person name="Ferris P."/>
            <person name="Lindquist E."/>
            <person name="Shapiro H."/>
            <person name="Lucas S.M."/>
            <person name="Grimwood J."/>
            <person name="Schmutz J."/>
            <person name="Cardol P."/>
            <person name="Cerutti H."/>
            <person name="Chanfreau G."/>
            <person name="Chen C.L."/>
            <person name="Cognat V."/>
            <person name="Croft M.T."/>
            <person name="Dent R."/>
            <person name="Dutcher S."/>
            <person name="Fernandez E."/>
            <person name="Fukuzawa H."/>
            <person name="Gonzalez-Ballester D."/>
            <person name="Gonzalez-Halphen D."/>
            <person name="Hallmann A."/>
            <person name="Hanikenne M."/>
            <person name="Hippler M."/>
            <person name="Inwood W."/>
            <person name="Jabbari K."/>
            <person name="Kalanon M."/>
            <person name="Kuras R."/>
            <person name="Lefebvre P.A."/>
            <person name="Lemaire S.D."/>
            <person name="Lobanov A.V."/>
            <person name="Lohr M."/>
            <person name="Manuell A."/>
            <person name="Meier I."/>
            <person name="Mets L."/>
            <person name="Mittag M."/>
            <person name="Mittelmeier T."/>
            <person name="Moroney J.V."/>
            <person name="Moseley J."/>
            <person name="Napoli C."/>
            <person name="Nedelcu A.M."/>
            <person name="Niyogi K."/>
            <person name="Novoselov S.V."/>
            <person name="Paulsen I.T."/>
            <person name="Pazour G."/>
            <person name="Purton S."/>
            <person name="Ral J.P."/>
            <person name="Riano-Pachon D.M."/>
            <person name="Riekhof W."/>
            <person name="Rymarquis L."/>
            <person name="Schroda M."/>
            <person name="Stern D."/>
            <person name="Umen J."/>
            <person name="Willows R."/>
            <person name="Wilson N."/>
            <person name="Zimmer S.L."/>
            <person name="Allmer J."/>
            <person name="Balk J."/>
            <person name="Bisova K."/>
            <person name="Chen C.J."/>
            <person name="Elias M."/>
            <person name="Gendler K."/>
            <person name="Hauser C."/>
            <person name="Lamb M.R."/>
            <person name="Ledford H."/>
            <person name="Long J.C."/>
            <person name="Minagawa J."/>
            <person name="Page M.D."/>
            <person name="Pan J."/>
            <person name="Pootakham W."/>
            <person name="Roje S."/>
            <person name="Rose A."/>
            <person name="Stahlberg E."/>
            <person name="Terauchi A.M."/>
            <person name="Yang P."/>
            <person name="Ball S."/>
            <person name="Bowler C."/>
            <person name="Dieckmann C.L."/>
            <person name="Gladyshev V.N."/>
            <person name="Green P."/>
            <person name="Jorgensen R."/>
            <person name="Mayfield S."/>
            <person name="Mueller-Roeber B."/>
            <person name="Rajamani S."/>
            <person name="Sayre R.T."/>
            <person name="Brokstein P."/>
            <person name="Dubchak I."/>
            <person name="Goodstein D."/>
            <person name="Hornick L."/>
            <person name="Huang Y.W."/>
            <person name="Jhaveri J."/>
            <person name="Luo Y."/>
            <person name="Martinez D."/>
            <person name="Ngau W.C."/>
            <person name="Otillar B."/>
            <person name="Poliakov A."/>
            <person name="Porter A."/>
            <person name="Szajkowski L."/>
            <person name="Werner G."/>
            <person name="Zhou K."/>
            <person name="Grigoriev I.V."/>
            <person name="Rokhsar D.S."/>
            <person name="Grossman A.R."/>
        </authorList>
    </citation>
    <scope>NUCLEOTIDE SEQUENCE [LARGE SCALE GENOMIC DNA]</scope>
    <source>
        <strain evidence="22">CC-503</strain>
    </source>
</reference>
<dbReference type="GO" id="GO:0016020">
    <property type="term" value="C:membrane"/>
    <property type="evidence" value="ECO:0007669"/>
    <property type="project" value="UniProtKB-SubCell"/>
</dbReference>
<evidence type="ECO:0000256" key="7">
    <source>
        <dbReference type="ARBA" id="ARBA00022723"/>
    </source>
</evidence>
<protein>
    <recommendedName>
        <fullName evidence="15">phytol kinase</fullName>
        <ecNumber evidence="15">2.7.1.182</ecNumber>
    </recommendedName>
</protein>
<feature type="chain" id="PRO_5014358201" description="phytol kinase" evidence="19">
    <location>
        <begin position="28"/>
        <end position="1414"/>
    </location>
</feature>
<dbReference type="SUPFAM" id="SSF144232">
    <property type="entry name" value="HIT/MYND zinc finger-like"/>
    <property type="match status" value="1"/>
</dbReference>
<dbReference type="OrthoDB" id="538912at2759"/>
<keyword evidence="9" id="KW-0418">Kinase</keyword>
<keyword evidence="8 17" id="KW-0863">Zinc-finger</keyword>
<dbReference type="GO" id="GO:0009507">
    <property type="term" value="C:chloroplast"/>
    <property type="evidence" value="ECO:0007669"/>
    <property type="project" value="UniProtKB-SubCell"/>
</dbReference>
<dbReference type="Gene3D" id="6.10.140.2220">
    <property type="match status" value="1"/>
</dbReference>
<dbReference type="ExpressionAtlas" id="A0A2K3DUK5">
    <property type="expression patterns" value="baseline and differential"/>
</dbReference>
<feature type="signal peptide" evidence="19">
    <location>
        <begin position="1"/>
        <end position="27"/>
    </location>
</feature>
<dbReference type="InterPro" id="IPR002893">
    <property type="entry name" value="Znf_MYND"/>
</dbReference>
<evidence type="ECO:0000256" key="17">
    <source>
        <dbReference type="PROSITE-ProRule" id="PRU00134"/>
    </source>
</evidence>
<feature type="compositionally biased region" description="Low complexity" evidence="18">
    <location>
        <begin position="44"/>
        <end position="59"/>
    </location>
</feature>
<feature type="region of interest" description="Disordered" evidence="18">
    <location>
        <begin position="584"/>
        <end position="677"/>
    </location>
</feature>
<dbReference type="EMBL" id="CM008965">
    <property type="protein sequence ID" value="PNW84204.1"/>
    <property type="molecule type" value="Genomic_DNA"/>
</dbReference>
<keyword evidence="22" id="KW-1185">Reference proteome</keyword>
<dbReference type="PROSITE" id="PS50865">
    <property type="entry name" value="ZF_MYND_2"/>
    <property type="match status" value="1"/>
</dbReference>
<dbReference type="Gramene" id="PNW84204">
    <property type="protein sequence ID" value="PNW84204"/>
    <property type="gene ID" value="CHLRE_04g225150v5"/>
</dbReference>
<dbReference type="GO" id="GO:0016301">
    <property type="term" value="F:kinase activity"/>
    <property type="evidence" value="ECO:0000318"/>
    <property type="project" value="GO_Central"/>
</dbReference>
<evidence type="ECO:0000256" key="2">
    <source>
        <dbReference type="ARBA" id="ARBA00010794"/>
    </source>
</evidence>
<feature type="region of interest" description="Disordered" evidence="18">
    <location>
        <begin position="349"/>
        <end position="372"/>
    </location>
</feature>
<accession>A0A2K3DUK5</accession>
<gene>
    <name evidence="21" type="ORF">CHLRE_04g225150v5</name>
</gene>
<evidence type="ECO:0000256" key="9">
    <source>
        <dbReference type="ARBA" id="ARBA00022777"/>
    </source>
</evidence>
<dbReference type="RefSeq" id="XP_042925333.1">
    <property type="nucleotide sequence ID" value="XM_043061981.1"/>
</dbReference>
<comment type="similarity">
    <text evidence="2">Belongs to the polyprenol kinase family.</text>
</comment>